<proteinExistence type="predicted"/>
<keyword evidence="3" id="KW-0479">Metal-binding</keyword>
<organism evidence="8 9">
    <name type="scientific">Halospeciosus flavus</name>
    <dbReference type="NCBI Taxonomy" id="3032283"/>
    <lineage>
        <taxon>Archaea</taxon>
        <taxon>Methanobacteriati</taxon>
        <taxon>Methanobacteriota</taxon>
        <taxon>Stenosarchaea group</taxon>
        <taxon>Halobacteria</taxon>
        <taxon>Halobacteriales</taxon>
        <taxon>Halobacteriaceae</taxon>
        <taxon>Halospeciosus</taxon>
    </lineage>
</organism>
<accession>A0ABD5Z5N1</accession>
<evidence type="ECO:0000313" key="9">
    <source>
        <dbReference type="Proteomes" id="UP001596447"/>
    </source>
</evidence>
<gene>
    <name evidence="8" type="ORF">ACFQJ9_14220</name>
</gene>
<evidence type="ECO:0000259" key="7">
    <source>
        <dbReference type="PROSITE" id="PS51462"/>
    </source>
</evidence>
<dbReference type="RefSeq" id="WP_279527334.1">
    <property type="nucleotide sequence ID" value="NZ_CP122312.1"/>
</dbReference>
<comment type="caution">
    <text evidence="8">The sequence shown here is derived from an EMBL/GenBank/DDBJ whole genome shotgun (WGS) entry which is preliminary data.</text>
</comment>
<dbReference type="PANTHER" id="PTHR12992:SF11">
    <property type="entry name" value="MITOCHONDRIAL COENZYME A DIPHOSPHATASE NUDT8"/>
    <property type="match status" value="1"/>
</dbReference>
<dbReference type="EC" id="3.6.1.55" evidence="8"/>
<keyword evidence="6" id="KW-0464">Manganese</keyword>
<dbReference type="SUPFAM" id="SSF55811">
    <property type="entry name" value="Nudix"/>
    <property type="match status" value="1"/>
</dbReference>
<reference evidence="8 9" key="1">
    <citation type="journal article" date="2019" name="Int. J. Syst. Evol. Microbiol.">
        <title>The Global Catalogue of Microorganisms (GCM) 10K type strain sequencing project: providing services to taxonomists for standard genome sequencing and annotation.</title>
        <authorList>
            <consortium name="The Broad Institute Genomics Platform"/>
            <consortium name="The Broad Institute Genome Sequencing Center for Infectious Disease"/>
            <person name="Wu L."/>
            <person name="Ma J."/>
        </authorList>
    </citation>
    <scope>NUCLEOTIDE SEQUENCE [LARGE SCALE GENOMIC DNA]</scope>
    <source>
        <strain evidence="8 9">XZGYJ-43</strain>
    </source>
</reference>
<evidence type="ECO:0000256" key="4">
    <source>
        <dbReference type="ARBA" id="ARBA00022801"/>
    </source>
</evidence>
<dbReference type="Pfam" id="PF00293">
    <property type="entry name" value="NUDIX"/>
    <property type="match status" value="1"/>
</dbReference>
<evidence type="ECO:0000256" key="2">
    <source>
        <dbReference type="ARBA" id="ARBA00001946"/>
    </source>
</evidence>
<evidence type="ECO:0000313" key="8">
    <source>
        <dbReference type="EMBL" id="MFC7200557.1"/>
    </source>
</evidence>
<dbReference type="Gene3D" id="3.90.79.10">
    <property type="entry name" value="Nucleoside Triphosphate Pyrophosphohydrolase"/>
    <property type="match status" value="1"/>
</dbReference>
<dbReference type="GO" id="GO:0035539">
    <property type="term" value="F:8-oxo-7,8-dihydrodeoxyguanosine triphosphate pyrophosphatase activity"/>
    <property type="evidence" value="ECO:0007669"/>
    <property type="project" value="UniProtKB-EC"/>
</dbReference>
<comment type="cofactor">
    <cofactor evidence="2">
        <name>Mg(2+)</name>
        <dbReference type="ChEBI" id="CHEBI:18420"/>
    </cofactor>
</comment>
<dbReference type="CDD" id="cd03426">
    <property type="entry name" value="NUDIX_CoAse_Nudt7"/>
    <property type="match status" value="1"/>
</dbReference>
<feature type="domain" description="Nudix hydrolase" evidence="7">
    <location>
        <begin position="18"/>
        <end position="153"/>
    </location>
</feature>
<comment type="cofactor">
    <cofactor evidence="1">
        <name>Mn(2+)</name>
        <dbReference type="ChEBI" id="CHEBI:29035"/>
    </cofactor>
</comment>
<dbReference type="AlphaFoldDB" id="A0ABD5Z5N1"/>
<dbReference type="PROSITE" id="PS51462">
    <property type="entry name" value="NUDIX"/>
    <property type="match status" value="1"/>
</dbReference>
<dbReference type="InterPro" id="IPR000086">
    <property type="entry name" value="NUDIX_hydrolase_dom"/>
</dbReference>
<evidence type="ECO:0000256" key="6">
    <source>
        <dbReference type="ARBA" id="ARBA00023211"/>
    </source>
</evidence>
<keyword evidence="9" id="KW-1185">Reference proteome</keyword>
<evidence type="ECO:0000256" key="3">
    <source>
        <dbReference type="ARBA" id="ARBA00022723"/>
    </source>
</evidence>
<evidence type="ECO:0000256" key="5">
    <source>
        <dbReference type="ARBA" id="ARBA00022842"/>
    </source>
</evidence>
<dbReference type="PANTHER" id="PTHR12992">
    <property type="entry name" value="NUDIX HYDROLASE"/>
    <property type="match status" value="1"/>
</dbReference>
<protein>
    <submittedName>
        <fullName evidence="8">NUDIX hydrolase</fullName>
        <ecNumber evidence="8">3.6.1.55</ecNumber>
    </submittedName>
</protein>
<dbReference type="InterPro" id="IPR045121">
    <property type="entry name" value="CoAse"/>
</dbReference>
<dbReference type="GO" id="GO:0046872">
    <property type="term" value="F:metal ion binding"/>
    <property type="evidence" value="ECO:0007669"/>
    <property type="project" value="UniProtKB-KW"/>
</dbReference>
<keyword evidence="4 8" id="KW-0378">Hydrolase</keyword>
<keyword evidence="5" id="KW-0460">Magnesium</keyword>
<sequence length="192" mass="21516">MDLDRVAAHDPVPVVDEERDAAVLVPIVERGGDPHLLFIKRASHLGEHPGQMGFPGGGREPSDADLEATALREAEEEISLHPHEVDLVGRLDDISTTSGYAVTPYVGHIPDRQYTPDEYEVDEIAVLPVDGLADHDNYEVERREHPRYGESLVHFFHVDGYTVWGATGRILVQFLQLALDWEPPERVDWVID</sequence>
<dbReference type="Proteomes" id="UP001596447">
    <property type="component" value="Unassembled WGS sequence"/>
</dbReference>
<evidence type="ECO:0000256" key="1">
    <source>
        <dbReference type="ARBA" id="ARBA00001936"/>
    </source>
</evidence>
<dbReference type="EMBL" id="JBHTAR010000011">
    <property type="protein sequence ID" value="MFC7200557.1"/>
    <property type="molecule type" value="Genomic_DNA"/>
</dbReference>
<name>A0ABD5Z5N1_9EURY</name>
<dbReference type="InterPro" id="IPR015797">
    <property type="entry name" value="NUDIX_hydrolase-like_dom_sf"/>
</dbReference>